<evidence type="ECO:0000313" key="3">
    <source>
        <dbReference type="Proteomes" id="UP000789759"/>
    </source>
</evidence>
<evidence type="ECO:0000256" key="1">
    <source>
        <dbReference type="SAM" id="MobiDB-lite"/>
    </source>
</evidence>
<feature type="region of interest" description="Disordered" evidence="1">
    <location>
        <begin position="1"/>
        <end position="26"/>
    </location>
</feature>
<proteinExistence type="predicted"/>
<keyword evidence="3" id="KW-1185">Reference proteome</keyword>
<gene>
    <name evidence="2" type="ORF">CPELLU_LOCUS13741</name>
</gene>
<dbReference type="AlphaFoldDB" id="A0A9N9IFL3"/>
<accession>A0A9N9IFL3</accession>
<dbReference type="EMBL" id="CAJVQA010015068">
    <property type="protein sequence ID" value="CAG8734976.1"/>
    <property type="molecule type" value="Genomic_DNA"/>
</dbReference>
<feature type="non-terminal residue" evidence="2">
    <location>
        <position position="125"/>
    </location>
</feature>
<evidence type="ECO:0000313" key="2">
    <source>
        <dbReference type="EMBL" id="CAG8734976.1"/>
    </source>
</evidence>
<protein>
    <submittedName>
        <fullName evidence="2">7229_t:CDS:1</fullName>
    </submittedName>
</protein>
<reference evidence="2" key="1">
    <citation type="submission" date="2021-06" db="EMBL/GenBank/DDBJ databases">
        <authorList>
            <person name="Kallberg Y."/>
            <person name="Tangrot J."/>
            <person name="Rosling A."/>
        </authorList>
    </citation>
    <scope>NUCLEOTIDE SEQUENCE</scope>
    <source>
        <strain evidence="2">FL966</strain>
    </source>
</reference>
<organism evidence="2 3">
    <name type="scientific">Cetraspora pellucida</name>
    <dbReference type="NCBI Taxonomy" id="1433469"/>
    <lineage>
        <taxon>Eukaryota</taxon>
        <taxon>Fungi</taxon>
        <taxon>Fungi incertae sedis</taxon>
        <taxon>Mucoromycota</taxon>
        <taxon>Glomeromycotina</taxon>
        <taxon>Glomeromycetes</taxon>
        <taxon>Diversisporales</taxon>
        <taxon>Gigasporaceae</taxon>
        <taxon>Cetraspora</taxon>
    </lineage>
</organism>
<sequence length="125" mass="14689">FEAPNVQYYKGKEKLNENTQEESSSRAKRLKLQLTMLKSSLKALCIEPWVFLYPRMKGSREEMNEEPKDETNSNTENVPIFRSYIYRNEINQFDLINPMPSLQHDSSTVPMIVYPSWRPSPSLEL</sequence>
<comment type="caution">
    <text evidence="2">The sequence shown here is derived from an EMBL/GenBank/DDBJ whole genome shotgun (WGS) entry which is preliminary data.</text>
</comment>
<name>A0A9N9IFL3_9GLOM</name>
<dbReference type="Proteomes" id="UP000789759">
    <property type="component" value="Unassembled WGS sequence"/>
</dbReference>